<accession>A0ACA9MEB0</accession>
<evidence type="ECO:0000313" key="1">
    <source>
        <dbReference type="EMBL" id="CAG8581570.1"/>
    </source>
</evidence>
<dbReference type="Proteomes" id="UP000789920">
    <property type="component" value="Unassembled WGS sequence"/>
</dbReference>
<protein>
    <submittedName>
        <fullName evidence="1">18738_t:CDS:1</fullName>
    </submittedName>
</protein>
<comment type="caution">
    <text evidence="1">The sequence shown here is derived from an EMBL/GenBank/DDBJ whole genome shotgun (WGS) entry which is preliminary data.</text>
</comment>
<name>A0ACA9MEB0_9GLOM</name>
<organism evidence="1 2">
    <name type="scientific">Racocetra persica</name>
    <dbReference type="NCBI Taxonomy" id="160502"/>
    <lineage>
        <taxon>Eukaryota</taxon>
        <taxon>Fungi</taxon>
        <taxon>Fungi incertae sedis</taxon>
        <taxon>Mucoromycota</taxon>
        <taxon>Glomeromycotina</taxon>
        <taxon>Glomeromycetes</taxon>
        <taxon>Diversisporales</taxon>
        <taxon>Gigasporaceae</taxon>
        <taxon>Racocetra</taxon>
    </lineage>
</organism>
<feature type="non-terminal residue" evidence="1">
    <location>
        <position position="43"/>
    </location>
</feature>
<reference evidence="1" key="1">
    <citation type="submission" date="2021-06" db="EMBL/GenBank/DDBJ databases">
        <authorList>
            <person name="Kallberg Y."/>
            <person name="Tangrot J."/>
            <person name="Rosling A."/>
        </authorList>
    </citation>
    <scope>NUCLEOTIDE SEQUENCE</scope>
    <source>
        <strain evidence="1">MA461A</strain>
    </source>
</reference>
<evidence type="ECO:0000313" key="2">
    <source>
        <dbReference type="Proteomes" id="UP000789920"/>
    </source>
</evidence>
<sequence length="43" mass="4940">MPSKKIFKQTTKEQRLAMVMFIENSENQNIIDRRAAISTLISG</sequence>
<gene>
    <name evidence="1" type="ORF">RPERSI_LOCUS5166</name>
</gene>
<keyword evidence="2" id="KW-1185">Reference proteome</keyword>
<proteinExistence type="predicted"/>
<dbReference type="EMBL" id="CAJVQC010007605">
    <property type="protein sequence ID" value="CAG8581570.1"/>
    <property type="molecule type" value="Genomic_DNA"/>
</dbReference>